<evidence type="ECO:0000313" key="3">
    <source>
        <dbReference type="Proteomes" id="UP000001660"/>
    </source>
</evidence>
<organism evidence="2 3">
    <name type="scientific">Nitrospira defluvii</name>
    <dbReference type="NCBI Taxonomy" id="330214"/>
    <lineage>
        <taxon>Bacteria</taxon>
        <taxon>Pseudomonadati</taxon>
        <taxon>Nitrospirota</taxon>
        <taxon>Nitrospiria</taxon>
        <taxon>Nitrospirales</taxon>
        <taxon>Nitrospiraceae</taxon>
        <taxon>Nitrospira</taxon>
    </lineage>
</organism>
<keyword evidence="1" id="KW-0812">Transmembrane</keyword>
<feature type="transmembrane region" description="Helical" evidence="1">
    <location>
        <begin position="53"/>
        <end position="75"/>
    </location>
</feature>
<keyword evidence="1" id="KW-1133">Transmembrane helix</keyword>
<dbReference type="HOGENOM" id="CLU_2058010_0_0_0"/>
<dbReference type="OrthoDB" id="9816493at2"/>
<dbReference type="STRING" id="330214.NIDE4200"/>
<name>D8P8N5_9BACT</name>
<evidence type="ECO:0000313" key="2">
    <source>
        <dbReference type="EMBL" id="CBK43867.1"/>
    </source>
</evidence>
<sequence length="119" mass="13541">MNERSDEQRNPLAVTAKHLLDQSVQDLEQKTVLSVQRARLNALEAASRRRRPWLRWAGGMALASMMALAVSLWTWQSNSVNHSHLLLEDLDLMQSPENIELSEDLEFYHWLADGTATTG</sequence>
<dbReference type="eggNOG" id="ENOG5033NYX">
    <property type="taxonomic scope" value="Bacteria"/>
</dbReference>
<dbReference type="EMBL" id="FP929003">
    <property type="protein sequence ID" value="CBK43867.1"/>
    <property type="molecule type" value="Genomic_DNA"/>
</dbReference>
<keyword evidence="1" id="KW-0472">Membrane</keyword>
<dbReference type="AlphaFoldDB" id="D8P8N5"/>
<accession>D8P8N5</accession>
<dbReference type="Proteomes" id="UP000001660">
    <property type="component" value="Chromosome"/>
</dbReference>
<gene>
    <name evidence="2" type="ORF">NIDE4200</name>
</gene>
<reference evidence="2 3" key="1">
    <citation type="journal article" date="2010" name="Proc. Natl. Acad. Sci. U.S.A.">
        <title>A Nitrospira metagenome illuminates the physiology and evolution of globally important nitrite-oxidizing bacteria.</title>
        <authorList>
            <person name="Lucker S."/>
            <person name="Wagner M."/>
            <person name="Maixner F."/>
            <person name="Pelletier E."/>
            <person name="Koch H."/>
            <person name="Vacherie B."/>
            <person name="Rattei T."/>
            <person name="Sinninghe Damste J."/>
            <person name="Spieck E."/>
            <person name="Le Paslier D."/>
            <person name="Daims H."/>
        </authorList>
    </citation>
    <scope>NUCLEOTIDE SEQUENCE [LARGE SCALE GENOMIC DNA]</scope>
</reference>
<keyword evidence="3" id="KW-1185">Reference proteome</keyword>
<dbReference type="KEGG" id="nde:NIDE4200"/>
<evidence type="ECO:0000256" key="1">
    <source>
        <dbReference type="SAM" id="Phobius"/>
    </source>
</evidence>
<evidence type="ECO:0008006" key="4">
    <source>
        <dbReference type="Google" id="ProtNLM"/>
    </source>
</evidence>
<proteinExistence type="predicted"/>
<protein>
    <recommendedName>
        <fullName evidence="4">DUF3619 family protein</fullName>
    </recommendedName>
</protein>